<evidence type="ECO:0000313" key="11">
    <source>
        <dbReference type="EMBL" id="RPB16125.1"/>
    </source>
</evidence>
<dbReference type="FunCoup" id="A0A3N4LDV5">
    <property type="interactions" value="324"/>
</dbReference>
<evidence type="ECO:0008006" key="13">
    <source>
        <dbReference type="Google" id="ProtNLM"/>
    </source>
</evidence>
<keyword evidence="12" id="KW-1185">Reference proteome</keyword>
<feature type="compositionally biased region" description="Basic and acidic residues" evidence="10">
    <location>
        <begin position="125"/>
        <end position="185"/>
    </location>
</feature>
<dbReference type="Proteomes" id="UP000277580">
    <property type="component" value="Unassembled WGS sequence"/>
</dbReference>
<evidence type="ECO:0000256" key="9">
    <source>
        <dbReference type="ARBA" id="ARBA00023242"/>
    </source>
</evidence>
<comment type="function">
    <text evidence="1">Required for efficient assembly and nuclear export of the 60S ribosomal subunit.</text>
</comment>
<keyword evidence="6" id="KW-0690">Ribosome biogenesis</keyword>
<evidence type="ECO:0000256" key="1">
    <source>
        <dbReference type="ARBA" id="ARBA00001977"/>
    </source>
</evidence>
<keyword evidence="7" id="KW-0509">mRNA transport</keyword>
<organism evidence="11 12">
    <name type="scientific">Morchella conica CCBAS932</name>
    <dbReference type="NCBI Taxonomy" id="1392247"/>
    <lineage>
        <taxon>Eukaryota</taxon>
        <taxon>Fungi</taxon>
        <taxon>Dikarya</taxon>
        <taxon>Ascomycota</taxon>
        <taxon>Pezizomycotina</taxon>
        <taxon>Pezizomycetes</taxon>
        <taxon>Pezizales</taxon>
        <taxon>Morchellaceae</taxon>
        <taxon>Morchella</taxon>
    </lineage>
</organism>
<dbReference type="GO" id="GO:0051028">
    <property type="term" value="P:mRNA transport"/>
    <property type="evidence" value="ECO:0007669"/>
    <property type="project" value="UniProtKB-KW"/>
</dbReference>
<evidence type="ECO:0000256" key="4">
    <source>
        <dbReference type="ARBA" id="ARBA00011339"/>
    </source>
</evidence>
<evidence type="ECO:0000256" key="7">
    <source>
        <dbReference type="ARBA" id="ARBA00022816"/>
    </source>
</evidence>
<feature type="compositionally biased region" description="Polar residues" evidence="10">
    <location>
        <begin position="1"/>
        <end position="17"/>
    </location>
</feature>
<dbReference type="InterPro" id="IPR037650">
    <property type="entry name" value="Loc1"/>
</dbReference>
<evidence type="ECO:0000256" key="3">
    <source>
        <dbReference type="ARBA" id="ARBA00008132"/>
    </source>
</evidence>
<comment type="subcellular location">
    <subcellularLocation>
        <location evidence="2">Nucleus</location>
        <location evidence="2">Nucleolus</location>
    </subcellularLocation>
</comment>
<reference evidence="11 12" key="1">
    <citation type="journal article" date="2018" name="Nat. Ecol. Evol.">
        <title>Pezizomycetes genomes reveal the molecular basis of ectomycorrhizal truffle lifestyle.</title>
        <authorList>
            <person name="Murat C."/>
            <person name="Payen T."/>
            <person name="Noel B."/>
            <person name="Kuo A."/>
            <person name="Morin E."/>
            <person name="Chen J."/>
            <person name="Kohler A."/>
            <person name="Krizsan K."/>
            <person name="Balestrini R."/>
            <person name="Da Silva C."/>
            <person name="Montanini B."/>
            <person name="Hainaut M."/>
            <person name="Levati E."/>
            <person name="Barry K.W."/>
            <person name="Belfiori B."/>
            <person name="Cichocki N."/>
            <person name="Clum A."/>
            <person name="Dockter R.B."/>
            <person name="Fauchery L."/>
            <person name="Guy J."/>
            <person name="Iotti M."/>
            <person name="Le Tacon F."/>
            <person name="Lindquist E.A."/>
            <person name="Lipzen A."/>
            <person name="Malagnac F."/>
            <person name="Mello A."/>
            <person name="Molinier V."/>
            <person name="Miyauchi S."/>
            <person name="Poulain J."/>
            <person name="Riccioni C."/>
            <person name="Rubini A."/>
            <person name="Sitrit Y."/>
            <person name="Splivallo R."/>
            <person name="Traeger S."/>
            <person name="Wang M."/>
            <person name="Zifcakova L."/>
            <person name="Wipf D."/>
            <person name="Zambonelli A."/>
            <person name="Paolocci F."/>
            <person name="Nowrousian M."/>
            <person name="Ottonello S."/>
            <person name="Baldrian P."/>
            <person name="Spatafora J.W."/>
            <person name="Henrissat B."/>
            <person name="Nagy L.G."/>
            <person name="Aury J.M."/>
            <person name="Wincker P."/>
            <person name="Grigoriev I.V."/>
            <person name="Bonfante P."/>
            <person name="Martin F.M."/>
        </authorList>
    </citation>
    <scope>NUCLEOTIDE SEQUENCE [LARGE SCALE GENOMIC DNA]</scope>
    <source>
        <strain evidence="11 12">CCBAS932</strain>
    </source>
</reference>
<keyword evidence="5" id="KW-0813">Transport</keyword>
<keyword evidence="8" id="KW-0175">Coiled coil</keyword>
<dbReference type="AlphaFoldDB" id="A0A3N4LDV5"/>
<evidence type="ECO:0000256" key="10">
    <source>
        <dbReference type="SAM" id="MobiDB-lite"/>
    </source>
</evidence>
<comment type="similarity">
    <text evidence="3">Belongs to the LOC1 family.</text>
</comment>
<feature type="region of interest" description="Disordered" evidence="10">
    <location>
        <begin position="125"/>
        <end position="204"/>
    </location>
</feature>
<gene>
    <name evidence="11" type="ORF">P167DRAFT_562548</name>
</gene>
<dbReference type="GO" id="GO:0003729">
    <property type="term" value="F:mRNA binding"/>
    <property type="evidence" value="ECO:0007669"/>
    <property type="project" value="InterPro"/>
</dbReference>
<dbReference type="GO" id="GO:0008298">
    <property type="term" value="P:intracellular mRNA localization"/>
    <property type="evidence" value="ECO:0007669"/>
    <property type="project" value="TreeGrafter"/>
</dbReference>
<proteinExistence type="inferred from homology"/>
<dbReference type="OrthoDB" id="1743802at2759"/>
<feature type="region of interest" description="Disordered" evidence="10">
    <location>
        <begin position="1"/>
        <end position="75"/>
    </location>
</feature>
<dbReference type="InParanoid" id="A0A3N4LDV5"/>
<evidence type="ECO:0000313" key="12">
    <source>
        <dbReference type="Proteomes" id="UP000277580"/>
    </source>
</evidence>
<sequence length="204" mass="22646">MGTSRGASKPAGSNSKTLSKRPGGAKKPGAAGNKNKKQDLSTPAPKQKRKFLKKTHTTAGVAQIGKKKDPKKKREADLARLEKELPKLNMITPAGVVQPKGKKKGKVFVEDKDKMMSILLRVNDSKDGQIQSKLERSRKLEEIREARRKEEEARNEQRKSKMESAKDAIRNKRKRKSDEDGDKVKSAAKAYIQKKSGAKKVAFA</sequence>
<dbReference type="GO" id="GO:0030687">
    <property type="term" value="C:preribosome, large subunit precursor"/>
    <property type="evidence" value="ECO:0007669"/>
    <property type="project" value="TreeGrafter"/>
</dbReference>
<evidence type="ECO:0000256" key="2">
    <source>
        <dbReference type="ARBA" id="ARBA00004604"/>
    </source>
</evidence>
<dbReference type="PANTHER" id="PTHR28028:SF1">
    <property type="entry name" value="60S RIBOSOMAL SUBUNIT ASSEMBLY_EXPORT PROTEIN LOC1"/>
    <property type="match status" value="1"/>
</dbReference>
<evidence type="ECO:0000256" key="8">
    <source>
        <dbReference type="ARBA" id="ARBA00023054"/>
    </source>
</evidence>
<accession>A0A3N4LDV5</accession>
<comment type="subunit">
    <text evidence="4">Component of the 66S pre-ribosomal particle.</text>
</comment>
<name>A0A3N4LDV5_9PEZI</name>
<feature type="compositionally biased region" description="Basic residues" evidence="10">
    <location>
        <begin position="46"/>
        <end position="56"/>
    </location>
</feature>
<protein>
    <recommendedName>
        <fullName evidence="13">60S ribosomal subunit assembly/export protein LOC1</fullName>
    </recommendedName>
</protein>
<dbReference type="GO" id="GO:0005730">
    <property type="term" value="C:nucleolus"/>
    <property type="evidence" value="ECO:0007669"/>
    <property type="project" value="UniProtKB-SubCell"/>
</dbReference>
<evidence type="ECO:0000256" key="5">
    <source>
        <dbReference type="ARBA" id="ARBA00022448"/>
    </source>
</evidence>
<evidence type="ECO:0000256" key="6">
    <source>
        <dbReference type="ARBA" id="ARBA00022517"/>
    </source>
</evidence>
<dbReference type="PANTHER" id="PTHR28028">
    <property type="entry name" value="60S RIBOSOMAL SUBUNIT ASSEMBLY/EXPORT PROTEIN LOC1"/>
    <property type="match status" value="1"/>
</dbReference>
<keyword evidence="9" id="KW-0539">Nucleus</keyword>
<dbReference type="STRING" id="1392247.A0A3N4LDV5"/>
<dbReference type="GO" id="GO:0042273">
    <property type="term" value="P:ribosomal large subunit biogenesis"/>
    <property type="evidence" value="ECO:0007669"/>
    <property type="project" value="InterPro"/>
</dbReference>
<dbReference type="EMBL" id="ML119110">
    <property type="protein sequence ID" value="RPB16125.1"/>
    <property type="molecule type" value="Genomic_DNA"/>
</dbReference>